<dbReference type="InterPro" id="IPR027417">
    <property type="entry name" value="P-loop_NTPase"/>
</dbReference>
<keyword evidence="2" id="KW-0547">Nucleotide-binding</keyword>
<sequence>MDNKIRSITIKGYKSIVSLDNFQLNDLNVLIGANGSGKSNFVSFLLMLREIVEKRLQTWTKKQGGADRLLSFGIKETSALSASIRFGKNGYDIKLEPTVDGGFVFVNENLYFDGPKYGITKPYLGSGHNESLIPEEAENGNSKSVATFCLETMKTWMVYHFHDTSVTAGVKRYGSIHDNEYLRNDASNLAAFLYKLSLEDKDSYRQICKTIKLVIPFFSDFNLVPRKLPTEEEQINLGWKHKDSDYPFWPSQLSDGSLRFICLATTLLQPNPPSVIVIDEPELGLHPYAIVILASLLRSASKRMQVIISTQSVTLVNEFEMEELIIVESNNGKSSFNRYKNSEFSEWLDNYSLGELWEKNILGGKP</sequence>
<dbReference type="PANTHER" id="PTHR32182">
    <property type="entry name" value="DNA REPLICATION AND REPAIR PROTEIN RECF"/>
    <property type="match status" value="1"/>
</dbReference>
<evidence type="ECO:0000313" key="3">
    <source>
        <dbReference type="Proteomes" id="UP000255297"/>
    </source>
</evidence>
<dbReference type="GO" id="GO:0006302">
    <property type="term" value="P:double-strand break repair"/>
    <property type="evidence" value="ECO:0007669"/>
    <property type="project" value="TreeGrafter"/>
</dbReference>
<evidence type="ECO:0000259" key="1">
    <source>
        <dbReference type="Pfam" id="PF13304"/>
    </source>
</evidence>
<accession>A0A378LP70</accession>
<proteinExistence type="predicted"/>
<dbReference type="Gene3D" id="3.40.50.300">
    <property type="entry name" value="P-loop containing nucleotide triphosphate hydrolases"/>
    <property type="match status" value="1"/>
</dbReference>
<dbReference type="PANTHER" id="PTHR32182:SF22">
    <property type="entry name" value="ATP-DEPENDENT ENDONUCLEASE, OLD FAMILY-RELATED"/>
    <property type="match status" value="1"/>
</dbReference>
<dbReference type="InterPro" id="IPR014555">
    <property type="entry name" value="RecF-like"/>
</dbReference>
<gene>
    <name evidence="2" type="ORF">NCTC11532_00652</name>
</gene>
<dbReference type="SUPFAM" id="SSF52540">
    <property type="entry name" value="P-loop containing nucleoside triphosphate hydrolases"/>
    <property type="match status" value="1"/>
</dbReference>
<dbReference type="Proteomes" id="UP000255297">
    <property type="component" value="Unassembled WGS sequence"/>
</dbReference>
<protein>
    <submittedName>
        <fullName evidence="2">Cobalt transporter ATP-binding subunit</fullName>
    </submittedName>
</protein>
<feature type="domain" description="ATPase AAA-type core" evidence="1">
    <location>
        <begin position="27"/>
        <end position="317"/>
    </location>
</feature>
<dbReference type="PIRSF" id="PIRSF029347">
    <property type="entry name" value="RecF"/>
    <property type="match status" value="1"/>
</dbReference>
<dbReference type="EMBL" id="UGPB01000001">
    <property type="protein sequence ID" value="STY28477.1"/>
    <property type="molecule type" value="Genomic_DNA"/>
</dbReference>
<keyword evidence="2" id="KW-0067">ATP-binding</keyword>
<dbReference type="AlphaFoldDB" id="A0A378LP70"/>
<reference evidence="2 3" key="1">
    <citation type="submission" date="2018-06" db="EMBL/GenBank/DDBJ databases">
        <authorList>
            <consortium name="Pathogen Informatics"/>
            <person name="Doyle S."/>
        </authorList>
    </citation>
    <scope>NUCLEOTIDE SEQUENCE [LARGE SCALE GENOMIC DNA]</scope>
    <source>
        <strain evidence="2 3">NCTC11532</strain>
    </source>
</reference>
<dbReference type="RefSeq" id="WP_031563843.1">
    <property type="nucleotide sequence ID" value="NZ_CAAAIS010000002.1"/>
</dbReference>
<dbReference type="InterPro" id="IPR003959">
    <property type="entry name" value="ATPase_AAA_core"/>
</dbReference>
<evidence type="ECO:0000313" key="2">
    <source>
        <dbReference type="EMBL" id="STY28477.1"/>
    </source>
</evidence>
<dbReference type="GO" id="GO:0000731">
    <property type="term" value="P:DNA synthesis involved in DNA repair"/>
    <property type="evidence" value="ECO:0007669"/>
    <property type="project" value="TreeGrafter"/>
</dbReference>
<organism evidence="2 3">
    <name type="scientific">Legionella wadsworthii</name>
    <dbReference type="NCBI Taxonomy" id="28088"/>
    <lineage>
        <taxon>Bacteria</taxon>
        <taxon>Pseudomonadati</taxon>
        <taxon>Pseudomonadota</taxon>
        <taxon>Gammaproteobacteria</taxon>
        <taxon>Legionellales</taxon>
        <taxon>Legionellaceae</taxon>
        <taxon>Legionella</taxon>
    </lineage>
</organism>
<dbReference type="GO" id="GO:0005524">
    <property type="term" value="F:ATP binding"/>
    <property type="evidence" value="ECO:0007669"/>
    <property type="project" value="UniProtKB-KW"/>
</dbReference>
<dbReference type="STRING" id="1122170.GCA_000701265_02814"/>
<dbReference type="Pfam" id="PF13304">
    <property type="entry name" value="AAA_21"/>
    <property type="match status" value="1"/>
</dbReference>
<dbReference type="OrthoDB" id="9815944at2"/>
<dbReference type="GO" id="GO:0016887">
    <property type="term" value="F:ATP hydrolysis activity"/>
    <property type="evidence" value="ECO:0007669"/>
    <property type="project" value="InterPro"/>
</dbReference>
<keyword evidence="3" id="KW-1185">Reference proteome</keyword>
<dbReference type="CDD" id="cd00267">
    <property type="entry name" value="ABC_ATPase"/>
    <property type="match status" value="1"/>
</dbReference>
<name>A0A378LP70_9GAMM</name>